<reference evidence="1 2" key="1">
    <citation type="submission" date="2015-10" db="EMBL/GenBank/DDBJ databases">
        <title>Whole Genome sequencing of Bacillus ACT Group Temperature Bacteriophages.</title>
        <authorList>
            <person name="Fouts D.E."/>
            <person name="Rasko D.A."/>
            <person name="Cer R.R."/>
            <person name="Jiang L."/>
            <person name="Fedorova N.B."/>
            <person name="Shvartsbeyn A."/>
            <person name="Read T.D."/>
            <person name="Gill S.R."/>
            <person name="Klumpp J."/>
            <person name="Calendar R."/>
        </authorList>
    </citation>
    <scope>NUCLEOTIDE SEQUENCE [LARGE SCALE GENOMIC DNA]</scope>
</reference>
<name>A0A0S2MVQ0_9CAUD</name>
<organism evidence="1 2">
    <name type="scientific">Bacillus phage phiS58</name>
    <dbReference type="NCBI Taxonomy" id="1643327"/>
    <lineage>
        <taxon>Viruses</taxon>
        <taxon>Duplodnaviria</taxon>
        <taxon>Heunggongvirae</taxon>
        <taxon>Uroviricota</taxon>
        <taxon>Caudoviricetes</taxon>
        <taxon>Waukeshavirus</taxon>
        <taxon>Waukeshavirus waukesha92</taxon>
    </lineage>
</organism>
<protein>
    <submittedName>
        <fullName evidence="1">Uncharacterized protein</fullName>
    </submittedName>
</protein>
<evidence type="ECO:0000313" key="1">
    <source>
        <dbReference type="EMBL" id="ALO79932.1"/>
    </source>
</evidence>
<evidence type="ECO:0000313" key="2">
    <source>
        <dbReference type="Proteomes" id="UP000223661"/>
    </source>
</evidence>
<gene>
    <name evidence="1" type="ORF">XO29_0035</name>
</gene>
<sequence length="44" mass="5055">MPLLTFAVYHPQLGRLPRLRYHSAALNNLLGAFFISVRQNMTIL</sequence>
<proteinExistence type="predicted"/>
<accession>A0A0S2MVQ0</accession>
<dbReference type="Proteomes" id="UP000223661">
    <property type="component" value="Segment"/>
</dbReference>
<dbReference type="EMBL" id="KT970646">
    <property type="protein sequence ID" value="ALO79932.1"/>
    <property type="molecule type" value="Genomic_DNA"/>
</dbReference>